<dbReference type="InterPro" id="IPR006497">
    <property type="entry name" value="Phage_lambda_VrpO_N"/>
</dbReference>
<evidence type="ECO:0000256" key="1">
    <source>
        <dbReference type="SAM" id="MobiDB-lite"/>
    </source>
</evidence>
<gene>
    <name evidence="3" type="ORF">AVENLUH13518_02954</name>
</gene>
<dbReference type="InterPro" id="IPR036388">
    <property type="entry name" value="WH-like_DNA-bd_sf"/>
</dbReference>
<comment type="caution">
    <text evidence="3">The sequence shown here is derived from an EMBL/GenBank/DDBJ whole genome shotgun (WGS) entry which is preliminary data.</text>
</comment>
<reference evidence="3 4" key="1">
    <citation type="journal article" date="2016" name="Sci. Rep.">
        <title>Genomic and phenotypic characterization of the species Acinetobacter venetianus.</title>
        <authorList>
            <person name="Fondi M."/>
            <person name="Maida I."/>
            <person name="Perrin E."/>
            <person name="Orlandini V."/>
            <person name="La Torre L."/>
            <person name="Bosi E."/>
            <person name="Negroni A."/>
            <person name="Zanaroli G."/>
            <person name="Fava F."/>
            <person name="Decorosi F."/>
            <person name="Giovannetti L."/>
            <person name="Viti C."/>
            <person name="Vaneechoutte M."/>
            <person name="Dijkshoorn L."/>
            <person name="Fani R."/>
        </authorList>
    </citation>
    <scope>NUCLEOTIDE SEQUENCE [LARGE SCALE GENOMIC DNA]</scope>
    <source>
        <strain evidence="3 4">LUH13518</strain>
    </source>
</reference>
<dbReference type="RefSeq" id="WP_061525504.1">
    <property type="nucleotide sequence ID" value="NZ_JRHX01000087.1"/>
</dbReference>
<feature type="compositionally biased region" description="Low complexity" evidence="1">
    <location>
        <begin position="147"/>
        <end position="158"/>
    </location>
</feature>
<evidence type="ECO:0000259" key="2">
    <source>
        <dbReference type="Pfam" id="PF04492"/>
    </source>
</evidence>
<feature type="region of interest" description="Disordered" evidence="1">
    <location>
        <begin position="127"/>
        <end position="160"/>
    </location>
</feature>
<name>A0A150HQV7_9GAMM</name>
<feature type="domain" description="Bacteriophage lambda Replication protein O N-terminal" evidence="2">
    <location>
        <begin position="10"/>
        <end position="82"/>
    </location>
</feature>
<dbReference type="PATRIC" id="fig|52133.19.peg.3000"/>
<proteinExistence type="predicted"/>
<dbReference type="Gene3D" id="1.10.10.10">
    <property type="entry name" value="Winged helix-like DNA-binding domain superfamily/Winged helix DNA-binding domain"/>
    <property type="match status" value="1"/>
</dbReference>
<dbReference type="Pfam" id="PF04492">
    <property type="entry name" value="Phage_rep_O"/>
    <property type="match status" value="1"/>
</dbReference>
<sequence length="279" mass="30523">MSNFMSNAFMLPNDLIDKGYMAKMKGAALGCYIFIVRKTRGWNKSDDNISISQLVEGTGYKKDAVLAGIDVLIELGIVQKIAYQNRPSNYTLTDAVIAVGNTDSENSAVGNTDTGVVFSDSKQQNAVGNTDGGVGKTDSNLSEIPTHKNNIKTTNTKTSVSGTDATNFSAKKYLIDLGVSEQTAKDFIDLRTKKKKTITETVIKLILNQSQKAGITLERALQICTSRGWESFKADWAWQDTNAELDQLFSPAQSTEQVAQESQPTRFQPERVQFGKGLV</sequence>
<evidence type="ECO:0000313" key="4">
    <source>
        <dbReference type="Proteomes" id="UP000075544"/>
    </source>
</evidence>
<protein>
    <submittedName>
        <fullName evidence="3">Bacteriophage replication protein O</fullName>
    </submittedName>
</protein>
<dbReference type="Proteomes" id="UP000075544">
    <property type="component" value="Unassembled WGS sequence"/>
</dbReference>
<dbReference type="AlphaFoldDB" id="A0A150HQV7"/>
<organism evidence="3 4">
    <name type="scientific">Acinetobacter venetianus</name>
    <dbReference type="NCBI Taxonomy" id="52133"/>
    <lineage>
        <taxon>Bacteria</taxon>
        <taxon>Pseudomonadati</taxon>
        <taxon>Pseudomonadota</taxon>
        <taxon>Gammaproteobacteria</taxon>
        <taxon>Moraxellales</taxon>
        <taxon>Moraxellaceae</taxon>
        <taxon>Acinetobacter</taxon>
    </lineage>
</organism>
<dbReference type="GO" id="GO:0006260">
    <property type="term" value="P:DNA replication"/>
    <property type="evidence" value="ECO:0007669"/>
    <property type="project" value="InterPro"/>
</dbReference>
<evidence type="ECO:0000313" key="3">
    <source>
        <dbReference type="EMBL" id="KXZ68794.1"/>
    </source>
</evidence>
<dbReference type="EMBL" id="JRHX01000087">
    <property type="protein sequence ID" value="KXZ68794.1"/>
    <property type="molecule type" value="Genomic_DNA"/>
</dbReference>
<accession>A0A150HQV7</accession>